<reference evidence="2 3" key="1">
    <citation type="journal article" date="2019" name="Int. J. Syst. Evol. Microbiol.">
        <title>The Global Catalogue of Microorganisms (GCM) 10K type strain sequencing project: providing services to taxonomists for standard genome sequencing and annotation.</title>
        <authorList>
            <consortium name="The Broad Institute Genomics Platform"/>
            <consortium name="The Broad Institute Genome Sequencing Center for Infectious Disease"/>
            <person name="Wu L."/>
            <person name="Ma J."/>
        </authorList>
    </citation>
    <scope>NUCLEOTIDE SEQUENCE [LARGE SCALE GENOMIC DNA]</scope>
    <source>
        <strain evidence="2 3">JCM 13004</strain>
    </source>
</reference>
<accession>A0ABN1TGZ5</accession>
<dbReference type="EMBL" id="BAAALF010001033">
    <property type="protein sequence ID" value="GAA1084477.1"/>
    <property type="molecule type" value="Genomic_DNA"/>
</dbReference>
<sequence length="54" mass="5728">MKACPRRTVQYDQQEQEGAMNAILVHINPGGVAEPLAGGPGPDRTQPLHAVPLP</sequence>
<proteinExistence type="predicted"/>
<evidence type="ECO:0000256" key="1">
    <source>
        <dbReference type="SAM" id="MobiDB-lite"/>
    </source>
</evidence>
<keyword evidence="3" id="KW-1185">Reference proteome</keyword>
<gene>
    <name evidence="2" type="ORF">GCM10009665_80550</name>
</gene>
<evidence type="ECO:0000313" key="3">
    <source>
        <dbReference type="Proteomes" id="UP001500037"/>
    </source>
</evidence>
<name>A0ABN1TGZ5_9ACTN</name>
<organism evidence="2 3">
    <name type="scientific">Kitasatospora nipponensis</name>
    <dbReference type="NCBI Taxonomy" id="258049"/>
    <lineage>
        <taxon>Bacteria</taxon>
        <taxon>Bacillati</taxon>
        <taxon>Actinomycetota</taxon>
        <taxon>Actinomycetes</taxon>
        <taxon>Kitasatosporales</taxon>
        <taxon>Streptomycetaceae</taxon>
        <taxon>Kitasatospora</taxon>
    </lineage>
</organism>
<comment type="caution">
    <text evidence="2">The sequence shown here is derived from an EMBL/GenBank/DDBJ whole genome shotgun (WGS) entry which is preliminary data.</text>
</comment>
<dbReference type="Proteomes" id="UP001500037">
    <property type="component" value="Unassembled WGS sequence"/>
</dbReference>
<evidence type="ECO:0000313" key="2">
    <source>
        <dbReference type="EMBL" id="GAA1084477.1"/>
    </source>
</evidence>
<feature type="region of interest" description="Disordered" evidence="1">
    <location>
        <begin position="33"/>
        <end position="54"/>
    </location>
</feature>
<protein>
    <submittedName>
        <fullName evidence="2">Uncharacterized protein</fullName>
    </submittedName>
</protein>